<evidence type="ECO:0000313" key="2">
    <source>
        <dbReference type="EMBL" id="MDT0557968.1"/>
    </source>
</evidence>
<dbReference type="InterPro" id="IPR011990">
    <property type="entry name" value="TPR-like_helical_dom_sf"/>
</dbReference>
<dbReference type="Proteomes" id="UP001259492">
    <property type="component" value="Unassembled WGS sequence"/>
</dbReference>
<accession>A0ABU2YLM4</accession>
<evidence type="ECO:0008006" key="4">
    <source>
        <dbReference type="Google" id="ProtNLM"/>
    </source>
</evidence>
<proteinExistence type="predicted"/>
<name>A0ABU2YLM4_9FLAO</name>
<keyword evidence="1" id="KW-0732">Signal</keyword>
<sequence length="233" mass="26330">MKKLVFLSLFAFTLQVSAQSNSELVKHFESYYQQMKNHGDVQGIINAMTHLEVLSPLQARRDTLAYVYASEGRNLEALNTIGIELGTGDSDLNVEVKAIALKALNQREKALVHYEELFKRKPNPYIAYELADLKIQLQKFVEAKQNIEYGIANSKDDMKRSFYESQQPYQTSLKAAFLCLKGLAVFNEDQKGNVATAIQFMNDALAIDPNFNLAKLSREALEARRSQEAANKN</sequence>
<comment type="caution">
    <text evidence="2">The sequence shown here is derived from an EMBL/GenBank/DDBJ whole genome shotgun (WGS) entry which is preliminary data.</text>
</comment>
<feature type="signal peptide" evidence="1">
    <location>
        <begin position="1"/>
        <end position="18"/>
    </location>
</feature>
<protein>
    <recommendedName>
        <fullName evidence="4">Tetratricopeptide repeat protein</fullName>
    </recommendedName>
</protein>
<organism evidence="2 3">
    <name type="scientific">Microcosmobacter mediterraneus</name>
    <dbReference type="NCBI Taxonomy" id="3075607"/>
    <lineage>
        <taxon>Bacteria</taxon>
        <taxon>Pseudomonadati</taxon>
        <taxon>Bacteroidota</taxon>
        <taxon>Flavobacteriia</taxon>
        <taxon>Flavobacteriales</taxon>
        <taxon>Flavobacteriaceae</taxon>
        <taxon>Microcosmobacter</taxon>
    </lineage>
</organism>
<dbReference type="SUPFAM" id="SSF48452">
    <property type="entry name" value="TPR-like"/>
    <property type="match status" value="1"/>
</dbReference>
<keyword evidence="3" id="KW-1185">Reference proteome</keyword>
<dbReference type="Gene3D" id="1.25.40.10">
    <property type="entry name" value="Tetratricopeptide repeat domain"/>
    <property type="match status" value="1"/>
</dbReference>
<dbReference type="EMBL" id="JAVRIA010000002">
    <property type="protein sequence ID" value="MDT0557968.1"/>
    <property type="molecule type" value="Genomic_DNA"/>
</dbReference>
<evidence type="ECO:0000313" key="3">
    <source>
        <dbReference type="Proteomes" id="UP001259492"/>
    </source>
</evidence>
<feature type="chain" id="PRO_5045176281" description="Tetratricopeptide repeat protein" evidence="1">
    <location>
        <begin position="19"/>
        <end position="233"/>
    </location>
</feature>
<dbReference type="RefSeq" id="WP_311426740.1">
    <property type="nucleotide sequence ID" value="NZ_JAVRIA010000002.1"/>
</dbReference>
<reference evidence="2 3" key="1">
    <citation type="submission" date="2023-09" db="EMBL/GenBank/DDBJ databases">
        <authorList>
            <person name="Rey-Velasco X."/>
        </authorList>
    </citation>
    <scope>NUCLEOTIDE SEQUENCE [LARGE SCALE GENOMIC DNA]</scope>
    <source>
        <strain evidence="2 3">W332</strain>
    </source>
</reference>
<gene>
    <name evidence="2" type="ORF">RM697_04885</name>
</gene>
<evidence type="ECO:0000256" key="1">
    <source>
        <dbReference type="SAM" id="SignalP"/>
    </source>
</evidence>